<evidence type="ECO:0000313" key="3">
    <source>
        <dbReference type="WBParaSite" id="ACOC_0000374501-mRNA-1"/>
    </source>
</evidence>
<accession>A0A0R3PHB8</accession>
<name>A0A0R3PHB8_ANGCS</name>
<organism evidence="3">
    <name type="scientific">Angiostrongylus costaricensis</name>
    <name type="common">Nematode worm</name>
    <dbReference type="NCBI Taxonomy" id="334426"/>
    <lineage>
        <taxon>Eukaryota</taxon>
        <taxon>Metazoa</taxon>
        <taxon>Ecdysozoa</taxon>
        <taxon>Nematoda</taxon>
        <taxon>Chromadorea</taxon>
        <taxon>Rhabditida</taxon>
        <taxon>Rhabditina</taxon>
        <taxon>Rhabditomorpha</taxon>
        <taxon>Strongyloidea</taxon>
        <taxon>Metastrongylidae</taxon>
        <taxon>Angiostrongylus</taxon>
    </lineage>
</organism>
<reference evidence="3" key="1">
    <citation type="submission" date="2017-02" db="UniProtKB">
        <authorList>
            <consortium name="WormBaseParasite"/>
        </authorList>
    </citation>
    <scope>IDENTIFICATION</scope>
</reference>
<dbReference type="Proteomes" id="UP000267027">
    <property type="component" value="Unassembled WGS sequence"/>
</dbReference>
<evidence type="ECO:0000313" key="1">
    <source>
        <dbReference type="EMBL" id="VDM55331.1"/>
    </source>
</evidence>
<evidence type="ECO:0000313" key="2">
    <source>
        <dbReference type="Proteomes" id="UP000267027"/>
    </source>
</evidence>
<sequence>MVKHICAAVRMIQNICVGSRLVPRRCIPYCMDEQQLFGSVLVLVVQNRGMLNGAPDNLLQNLAIPEHMFGDRLGQHMHVADHMVQLSGVSECLQQHYCVHYGVSEQ</sequence>
<dbReference type="EMBL" id="UYYA01001361">
    <property type="protein sequence ID" value="VDM55331.1"/>
    <property type="molecule type" value="Genomic_DNA"/>
</dbReference>
<dbReference type="AlphaFoldDB" id="A0A0R3PHB8"/>
<reference evidence="1 2" key="2">
    <citation type="submission" date="2018-11" db="EMBL/GenBank/DDBJ databases">
        <authorList>
            <consortium name="Pathogen Informatics"/>
        </authorList>
    </citation>
    <scope>NUCLEOTIDE SEQUENCE [LARGE SCALE GENOMIC DNA]</scope>
    <source>
        <strain evidence="1 2">Costa Rica</strain>
    </source>
</reference>
<keyword evidence="2" id="KW-1185">Reference proteome</keyword>
<gene>
    <name evidence="1" type="ORF">ACOC_LOCUS3746</name>
</gene>
<dbReference type="WBParaSite" id="ACOC_0000374501-mRNA-1">
    <property type="protein sequence ID" value="ACOC_0000374501-mRNA-1"/>
    <property type="gene ID" value="ACOC_0000374501"/>
</dbReference>
<protein>
    <submittedName>
        <fullName evidence="3">Secreted protein</fullName>
    </submittedName>
</protein>
<proteinExistence type="predicted"/>